<keyword evidence="3" id="KW-1185">Reference proteome</keyword>
<dbReference type="AlphaFoldDB" id="A0AAD7MIU9"/>
<reference evidence="2" key="1">
    <citation type="submission" date="2023-03" db="EMBL/GenBank/DDBJ databases">
        <title>Massive genome expansion in bonnet fungi (Mycena s.s.) driven by repeated elements and novel gene families across ecological guilds.</title>
        <authorList>
            <consortium name="Lawrence Berkeley National Laboratory"/>
            <person name="Harder C.B."/>
            <person name="Miyauchi S."/>
            <person name="Viragh M."/>
            <person name="Kuo A."/>
            <person name="Thoen E."/>
            <person name="Andreopoulos B."/>
            <person name="Lu D."/>
            <person name="Skrede I."/>
            <person name="Drula E."/>
            <person name="Henrissat B."/>
            <person name="Morin E."/>
            <person name="Kohler A."/>
            <person name="Barry K."/>
            <person name="LaButti K."/>
            <person name="Morin E."/>
            <person name="Salamov A."/>
            <person name="Lipzen A."/>
            <person name="Mereny Z."/>
            <person name="Hegedus B."/>
            <person name="Baldrian P."/>
            <person name="Stursova M."/>
            <person name="Weitz H."/>
            <person name="Taylor A."/>
            <person name="Grigoriev I.V."/>
            <person name="Nagy L.G."/>
            <person name="Martin F."/>
            <person name="Kauserud H."/>
        </authorList>
    </citation>
    <scope>NUCLEOTIDE SEQUENCE</scope>
    <source>
        <strain evidence="2">CBHHK182m</strain>
    </source>
</reference>
<evidence type="ECO:0000256" key="1">
    <source>
        <dbReference type="SAM" id="Coils"/>
    </source>
</evidence>
<name>A0AAD7MIU9_9AGAR</name>
<sequence length="256" mass="28574">MSEIERPMSTGAIDGEERVRVTQALTNSLSWCAGVKEQTLGDSSPGRVLATHPQVEGRDAKARFQLLKHFLNSAVVGKGLLLECLAMRRENPHSDTATYFCLGLELRTSCRISAGSQLVNKIIGGLRYKGWSTERISTSSSPERENTDFGHGQRLRSRVTREEWVRACPKHGTAKRLHMAGFQRPREDYLSSWIASPLFEVVGGPKSKLPAPRLSICVGPEREISSAQFRRNRTGLRDRVEDIEEKIATTKSEVIE</sequence>
<organism evidence="2 3">
    <name type="scientific">Mycena metata</name>
    <dbReference type="NCBI Taxonomy" id="1033252"/>
    <lineage>
        <taxon>Eukaryota</taxon>
        <taxon>Fungi</taxon>
        <taxon>Dikarya</taxon>
        <taxon>Basidiomycota</taxon>
        <taxon>Agaricomycotina</taxon>
        <taxon>Agaricomycetes</taxon>
        <taxon>Agaricomycetidae</taxon>
        <taxon>Agaricales</taxon>
        <taxon>Marasmiineae</taxon>
        <taxon>Mycenaceae</taxon>
        <taxon>Mycena</taxon>
    </lineage>
</organism>
<protein>
    <submittedName>
        <fullName evidence="2">Uncharacterized protein</fullName>
    </submittedName>
</protein>
<dbReference type="EMBL" id="JARKIB010000250">
    <property type="protein sequence ID" value="KAJ7719581.1"/>
    <property type="molecule type" value="Genomic_DNA"/>
</dbReference>
<gene>
    <name evidence="2" type="ORF">B0H16DRAFT_1474844</name>
</gene>
<comment type="caution">
    <text evidence="2">The sequence shown here is derived from an EMBL/GenBank/DDBJ whole genome shotgun (WGS) entry which is preliminary data.</text>
</comment>
<keyword evidence="1" id="KW-0175">Coiled coil</keyword>
<evidence type="ECO:0000313" key="3">
    <source>
        <dbReference type="Proteomes" id="UP001215598"/>
    </source>
</evidence>
<feature type="coiled-coil region" evidence="1">
    <location>
        <begin position="226"/>
        <end position="253"/>
    </location>
</feature>
<evidence type="ECO:0000313" key="2">
    <source>
        <dbReference type="EMBL" id="KAJ7719581.1"/>
    </source>
</evidence>
<proteinExistence type="predicted"/>
<accession>A0AAD7MIU9</accession>
<dbReference type="Proteomes" id="UP001215598">
    <property type="component" value="Unassembled WGS sequence"/>
</dbReference>